<evidence type="ECO:0000259" key="1">
    <source>
        <dbReference type="Pfam" id="PF07484"/>
    </source>
</evidence>
<feature type="domain" description="Phage tail collar" evidence="1">
    <location>
        <begin position="225"/>
        <end position="272"/>
    </location>
</feature>
<protein>
    <recommendedName>
        <fullName evidence="1">Phage tail collar domain-containing protein</fullName>
    </recommendedName>
</protein>
<dbReference type="InterPro" id="IPR011083">
    <property type="entry name" value="Phage_tail_collar_dom"/>
</dbReference>
<reference evidence="2 3" key="1">
    <citation type="submission" date="2016-02" db="EMBL/GenBank/DDBJ databases">
        <title>Species-wide whole genome sequencing reveals diversity, host range in Lonsdalea quercina.</title>
        <authorList>
            <person name="Li Y."/>
        </authorList>
    </citation>
    <scope>NUCLEOTIDE SEQUENCE [LARGE SCALE GENOMIC DNA]</scope>
    <source>
        <strain evidence="2 3">LMG 26265</strain>
    </source>
</reference>
<gene>
    <name evidence="2" type="ORF">AU512_16360</name>
</gene>
<evidence type="ECO:0000313" key="3">
    <source>
        <dbReference type="Proteomes" id="UP000194040"/>
    </source>
</evidence>
<dbReference type="PANTHER" id="PTHR35191">
    <property type="entry name" value="PROPHAGE SIDE TAIL FIBER PROTEIN HOMOLOG STFQ-RELATED"/>
    <property type="match status" value="1"/>
</dbReference>
<dbReference type="InterPro" id="IPR037053">
    <property type="entry name" value="Phage_tail_collar_dom_sf"/>
</dbReference>
<organism evidence="2 3">
    <name type="scientific">Lonsdalea iberica</name>
    <dbReference type="NCBI Taxonomy" id="1082703"/>
    <lineage>
        <taxon>Bacteria</taxon>
        <taxon>Pseudomonadati</taxon>
        <taxon>Pseudomonadota</taxon>
        <taxon>Gammaproteobacteria</taxon>
        <taxon>Enterobacterales</taxon>
        <taxon>Pectobacteriaceae</taxon>
        <taxon>Lonsdalea</taxon>
    </lineage>
</organism>
<dbReference type="InterPro" id="IPR051934">
    <property type="entry name" value="Phage_Tail_Fiber_Structural"/>
</dbReference>
<accession>A0ABX3XBV6</accession>
<sequence length="368" mass="37978">MAELTEKAEWTDGIYQLETSDPVVGGPGGISNRQAQELADRTLYLKNNLDATSAGLAQHETVADPHTQYAPKLNPIFSGMPKAPTPAGDSNSDQLATTAFVKSIVAALVDGSPAALDTLKELSAALGNDANFASTVANSLAKKAPFNSPALSGIPTAPTAEASVSTTQIATTAFVKSAIDANFVETVSKSLAGKMSIDQNGADIADTAQFRENLGLGEGSALPVGTPIPWPSATVPAGWLQCNGATFTAAQYPKLAQAYPGLKLPDLRGEFIRGWDSGRGVDGGRALLAAQGDAIRNITGFVSGAGGMYYDGFSGAFYDSGARNGASPSSGHAVSFNDDISFDASRSVPTAAENRPRNIAFNYIVRAA</sequence>
<dbReference type="Gene3D" id="3.90.1340.10">
    <property type="entry name" value="Phage tail collar domain"/>
    <property type="match status" value="1"/>
</dbReference>
<dbReference type="SUPFAM" id="SSF88874">
    <property type="entry name" value="Receptor-binding domain of short tail fibre protein gp12"/>
    <property type="match status" value="1"/>
</dbReference>
<dbReference type="PANTHER" id="PTHR35191:SF1">
    <property type="entry name" value="PROPHAGE SIDE TAIL FIBER PROTEIN HOMOLOG STFQ-RELATED"/>
    <property type="match status" value="1"/>
</dbReference>
<comment type="caution">
    <text evidence="2">The sequence shown here is derived from an EMBL/GenBank/DDBJ whole genome shotgun (WGS) entry which is preliminary data.</text>
</comment>
<proteinExistence type="predicted"/>
<dbReference type="EMBL" id="LUTQ01000098">
    <property type="protein sequence ID" value="OSN04363.1"/>
    <property type="molecule type" value="Genomic_DNA"/>
</dbReference>
<name>A0ABX3XBV6_9GAMM</name>
<dbReference type="Pfam" id="PF07484">
    <property type="entry name" value="Collar"/>
    <property type="match status" value="1"/>
</dbReference>
<dbReference type="Proteomes" id="UP000194040">
    <property type="component" value="Unassembled WGS sequence"/>
</dbReference>
<dbReference type="RefSeq" id="WP_094102288.1">
    <property type="nucleotide sequence ID" value="NZ_LUTQ01000098.1"/>
</dbReference>
<keyword evidence="3" id="KW-1185">Reference proteome</keyword>
<evidence type="ECO:0000313" key="2">
    <source>
        <dbReference type="EMBL" id="OSN04363.1"/>
    </source>
</evidence>